<dbReference type="Gene3D" id="3.30.420.40">
    <property type="match status" value="1"/>
</dbReference>
<dbReference type="InterPro" id="IPR043129">
    <property type="entry name" value="ATPase_NBD"/>
</dbReference>
<dbReference type="Proteomes" id="UP000002061">
    <property type="component" value="Chromosome"/>
</dbReference>
<dbReference type="GeneID" id="9132083"/>
<dbReference type="NCBIfam" id="TIGR03123">
    <property type="entry name" value="one_C_unchar_1"/>
    <property type="match status" value="1"/>
</dbReference>
<dbReference type="KEGG" id="mif:Metin_1065"/>
<dbReference type="GO" id="GO:0016787">
    <property type="term" value="F:hydrolase activity"/>
    <property type="evidence" value="ECO:0007669"/>
    <property type="project" value="InterPro"/>
</dbReference>
<dbReference type="STRING" id="573063.Metin_1065"/>
<dbReference type="Pfam" id="PF01968">
    <property type="entry name" value="Hydantoinase_A"/>
    <property type="match status" value="1"/>
</dbReference>
<feature type="domain" description="Hydantoinase A/oxoprolinase" evidence="1">
    <location>
        <begin position="50"/>
        <end position="317"/>
    </location>
</feature>
<dbReference type="InterPro" id="IPR053660">
    <property type="entry name" value="MfnF_synthase"/>
</dbReference>
<dbReference type="RefSeq" id="WP_013100468.1">
    <property type="nucleotide sequence ID" value="NC_014122.1"/>
</dbReference>
<dbReference type="SUPFAM" id="SSF53067">
    <property type="entry name" value="Actin-like ATPase domain"/>
    <property type="match status" value="1"/>
</dbReference>
<gene>
    <name evidence="2" type="ordered locus">Metin_1065</name>
</gene>
<keyword evidence="3" id="KW-1185">Reference proteome</keyword>
<dbReference type="EMBL" id="CP002009">
    <property type="protein sequence ID" value="ADG13723.1"/>
    <property type="molecule type" value="Genomic_DNA"/>
</dbReference>
<dbReference type="InterPro" id="IPR002756">
    <property type="entry name" value="MfnF"/>
</dbReference>
<accession>D5VT20</accession>
<dbReference type="Gene3D" id="3.30.420.190">
    <property type="entry name" value="conserved archaeal protein q6m145"/>
    <property type="match status" value="1"/>
</dbReference>
<organism evidence="2 3">
    <name type="scientific">Methanocaldococcus infernus (strain DSM 11812 / JCM 15783 / ME)</name>
    <dbReference type="NCBI Taxonomy" id="573063"/>
    <lineage>
        <taxon>Archaea</taxon>
        <taxon>Methanobacteriati</taxon>
        <taxon>Methanobacteriota</taxon>
        <taxon>Methanomada group</taxon>
        <taxon>Methanococci</taxon>
        <taxon>Methanococcales</taxon>
        <taxon>Methanocaldococcaceae</taxon>
        <taxon>Methanocaldococcus</taxon>
    </lineage>
</organism>
<evidence type="ECO:0000259" key="1">
    <source>
        <dbReference type="Pfam" id="PF01968"/>
    </source>
</evidence>
<dbReference type="OrthoDB" id="148086at2157"/>
<name>D5VT20_METIM</name>
<protein>
    <submittedName>
        <fullName evidence="2">H4MPT-linked C1 transfer pathway protein</fullName>
    </submittedName>
</protein>
<evidence type="ECO:0000313" key="2">
    <source>
        <dbReference type="EMBL" id="ADG13723.1"/>
    </source>
</evidence>
<dbReference type="HOGENOM" id="CLU_060932_0_0_2"/>
<dbReference type="eggNOG" id="arCOG04369">
    <property type="taxonomic scope" value="Archaea"/>
</dbReference>
<proteinExistence type="predicted"/>
<reference evidence="2" key="1">
    <citation type="submission" date="2010-04" db="EMBL/GenBank/DDBJ databases">
        <title>Complete sequence of Methanocaldococcus infernus ME.</title>
        <authorList>
            <consortium name="US DOE Joint Genome Institute"/>
            <person name="Lucas S."/>
            <person name="Copeland A."/>
            <person name="Lapidus A."/>
            <person name="Cheng J.-F."/>
            <person name="Bruce D."/>
            <person name="Goodwin L."/>
            <person name="Pitluck S."/>
            <person name="Munk A.C."/>
            <person name="Detter J.C."/>
            <person name="Han C."/>
            <person name="Tapia R."/>
            <person name="Land M."/>
            <person name="Hauser L."/>
            <person name="Kyrpides N."/>
            <person name="Mikhailova N."/>
            <person name="Sieprawska-Lupa M."/>
            <person name="Whitman W.B."/>
            <person name="Woyke T."/>
        </authorList>
    </citation>
    <scope>NUCLEOTIDE SEQUENCE [LARGE SCALE GENOMIC DNA]</scope>
    <source>
        <strain evidence="2">ME</strain>
    </source>
</reference>
<evidence type="ECO:0000313" key="3">
    <source>
        <dbReference type="Proteomes" id="UP000002061"/>
    </source>
</evidence>
<dbReference type="AlphaFoldDB" id="D5VT20"/>
<dbReference type="InterPro" id="IPR002821">
    <property type="entry name" value="Hydantoinase_A"/>
</dbReference>
<sequence>MKIIGLDIGGANTKITILEGEKYKIDTHYLPMWKMKDKLVEVLKNYDADYVALVMTAELSDCYKTKKEGVEDIIDKVTSVFDNVYIFDVNGKFLTPEEAKKRYLEVSASNWMATAEFIKRFVSNNCILVDMGSTTTDIIPIKEGRVLAKKTDLDRLMNNQLLYVGALRTPLHFLARKIIFRGKLTNVASEYFAITADINYLLGKVKNYSCETPDGGGKDREGCLIRLSRVVCGDIEMIKEEELYSLAKEFYKKLVEMVREEVKIIFESYGLEEVVTVGLGEEILKEALREYRIKSIKELYDESVSLAMPSFSVAKLLKLTLLS</sequence>
<dbReference type="NCBIfam" id="NF040623">
    <property type="entry name" value="MfnF"/>
    <property type="match status" value="1"/>
</dbReference>